<dbReference type="OrthoDB" id="9795789at2"/>
<evidence type="ECO:0000313" key="1">
    <source>
        <dbReference type="EMBL" id="TWD77724.1"/>
    </source>
</evidence>
<dbReference type="EMBL" id="VIVL01000009">
    <property type="protein sequence ID" value="TWD77724.1"/>
    <property type="molecule type" value="Genomic_DNA"/>
</dbReference>
<dbReference type="AlphaFoldDB" id="A0A561BFR5"/>
<dbReference type="PANTHER" id="PTHR15364">
    <property type="entry name" value="2'-DEOXYNUCLEOSIDE 5'-PHOSPHATE N-HYDROLASE 1"/>
    <property type="match status" value="1"/>
</dbReference>
<dbReference type="PANTHER" id="PTHR15364:SF0">
    <property type="entry name" value="2'-DEOXYNUCLEOSIDE 5'-PHOSPHATE N-HYDROLASE 1"/>
    <property type="match status" value="1"/>
</dbReference>
<dbReference type="RefSeq" id="WP_145746245.1">
    <property type="nucleotide sequence ID" value="NZ_VIVL01000009.1"/>
</dbReference>
<dbReference type="Proteomes" id="UP000319722">
    <property type="component" value="Unassembled WGS sequence"/>
</dbReference>
<dbReference type="GO" id="GO:0016740">
    <property type="term" value="F:transferase activity"/>
    <property type="evidence" value="ECO:0007669"/>
    <property type="project" value="UniProtKB-KW"/>
</dbReference>
<evidence type="ECO:0000313" key="2">
    <source>
        <dbReference type="Proteomes" id="UP000319722"/>
    </source>
</evidence>
<dbReference type="InterPro" id="IPR051239">
    <property type="entry name" value="2'-dNMP_N-hydrolase"/>
</dbReference>
<dbReference type="SUPFAM" id="SSF52309">
    <property type="entry name" value="N-(deoxy)ribosyltransferase-like"/>
    <property type="match status" value="1"/>
</dbReference>
<keyword evidence="1" id="KW-0808">Transferase</keyword>
<gene>
    <name evidence="1" type="ORF">FB547_109262</name>
</gene>
<dbReference type="GO" id="GO:0009159">
    <property type="term" value="P:deoxyribonucleoside monophosphate catabolic process"/>
    <property type="evidence" value="ECO:0007669"/>
    <property type="project" value="TreeGrafter"/>
</dbReference>
<accession>A0A561BFR5</accession>
<dbReference type="Gene3D" id="3.40.50.450">
    <property type="match status" value="1"/>
</dbReference>
<dbReference type="Pfam" id="PF05014">
    <property type="entry name" value="Nuc_deoxyrib_tr"/>
    <property type="match status" value="1"/>
</dbReference>
<proteinExistence type="predicted"/>
<protein>
    <submittedName>
        <fullName evidence="1">Nucleoside 2-deoxyribosyltransferase</fullName>
    </submittedName>
</protein>
<reference evidence="1 2" key="1">
    <citation type="submission" date="2019-06" db="EMBL/GenBank/DDBJ databases">
        <title>Sorghum-associated microbial communities from plants grown in Nebraska, USA.</title>
        <authorList>
            <person name="Schachtman D."/>
        </authorList>
    </citation>
    <scope>NUCLEOTIDE SEQUENCE [LARGE SCALE GENOMIC DNA]</scope>
    <source>
        <strain evidence="1 2">T529</strain>
    </source>
</reference>
<comment type="caution">
    <text evidence="1">The sequence shown here is derived from an EMBL/GenBank/DDBJ whole genome shotgun (WGS) entry which is preliminary data.</text>
</comment>
<dbReference type="GO" id="GO:0070694">
    <property type="term" value="F:5-hydroxymethyl-dUMP N-hydrolase activity"/>
    <property type="evidence" value="ECO:0007669"/>
    <property type="project" value="TreeGrafter"/>
</dbReference>
<organism evidence="1 2">
    <name type="scientific">Variovorax beijingensis</name>
    <dbReference type="NCBI Taxonomy" id="2496117"/>
    <lineage>
        <taxon>Bacteria</taxon>
        <taxon>Pseudomonadati</taxon>
        <taxon>Pseudomonadota</taxon>
        <taxon>Betaproteobacteria</taxon>
        <taxon>Burkholderiales</taxon>
        <taxon>Comamonadaceae</taxon>
        <taxon>Variovorax</taxon>
    </lineage>
</organism>
<dbReference type="InterPro" id="IPR007710">
    <property type="entry name" value="Nucleoside_deoxyribTrfase"/>
</dbReference>
<name>A0A561BFR5_9BURK</name>
<sequence>MDTSPDNPARPRIYLAGPDVFRPDAREHFMRLAAACDALGLAALLPADGNEEPGAQAPEMQIYQANMQRLRGADGVVANLACFRGLEPDSGTVFEVGAAVALQIPVVAYGVPAGSYADRARAALQCAPDAAGVLRESGSGIAVEDFGQPLNLMLACSIHIAPTPEAALQKMAQLLAAPAR</sequence>